<organism evidence="15 16">
    <name type="scientific">Globodera pallida</name>
    <name type="common">Potato cyst nematode worm</name>
    <name type="synonym">Heterodera pallida</name>
    <dbReference type="NCBI Taxonomy" id="36090"/>
    <lineage>
        <taxon>Eukaryota</taxon>
        <taxon>Metazoa</taxon>
        <taxon>Ecdysozoa</taxon>
        <taxon>Nematoda</taxon>
        <taxon>Chromadorea</taxon>
        <taxon>Rhabditida</taxon>
        <taxon>Tylenchina</taxon>
        <taxon>Tylenchomorpha</taxon>
        <taxon>Tylenchoidea</taxon>
        <taxon>Heteroderidae</taxon>
        <taxon>Heteroderinae</taxon>
        <taxon>Globodera</taxon>
    </lineage>
</organism>
<dbReference type="InterPro" id="IPR050242">
    <property type="entry name" value="JAMM_MPN+_peptidase_M67A"/>
</dbReference>
<evidence type="ECO:0000256" key="2">
    <source>
        <dbReference type="ARBA" id="ARBA00004496"/>
    </source>
</evidence>
<dbReference type="AlphaFoldDB" id="A0A183C6V0"/>
<keyword evidence="11" id="KW-0482">Metalloprotease</keyword>
<dbReference type="WBParaSite" id="GPLIN_000859600">
    <property type="protein sequence ID" value="GPLIN_000859600"/>
    <property type="gene ID" value="GPLIN_000859600"/>
</dbReference>
<dbReference type="Pfam" id="PF01398">
    <property type="entry name" value="JAB"/>
    <property type="match status" value="2"/>
</dbReference>
<proteinExistence type="inferred from homology"/>
<evidence type="ECO:0000313" key="16">
    <source>
        <dbReference type="WBParaSite" id="GPLIN_000859600"/>
    </source>
</evidence>
<evidence type="ECO:0000259" key="14">
    <source>
        <dbReference type="PROSITE" id="PS50249"/>
    </source>
</evidence>
<keyword evidence="5" id="KW-0963">Cytoplasm</keyword>
<keyword evidence="15" id="KW-1185">Reference proteome</keyword>
<dbReference type="SUPFAM" id="SSF102712">
    <property type="entry name" value="JAB1/MPN domain"/>
    <property type="match status" value="1"/>
</dbReference>
<reference evidence="16" key="3">
    <citation type="submission" date="2016-06" db="UniProtKB">
        <authorList>
            <consortium name="WormBaseParasite"/>
        </authorList>
    </citation>
    <scope>IDENTIFICATION</scope>
</reference>
<dbReference type="FunFam" id="3.40.140.10:FF:000203">
    <property type="entry name" value="COP9 signalosome complex subunit 5"/>
    <property type="match status" value="1"/>
</dbReference>
<keyword evidence="12" id="KW-0539">Nucleus</keyword>
<dbReference type="GO" id="GO:0006508">
    <property type="term" value="P:proteolysis"/>
    <property type="evidence" value="ECO:0007669"/>
    <property type="project" value="UniProtKB-KW"/>
</dbReference>
<dbReference type="GO" id="GO:0008237">
    <property type="term" value="F:metallopeptidase activity"/>
    <property type="evidence" value="ECO:0007669"/>
    <property type="project" value="UniProtKB-KW"/>
</dbReference>
<feature type="compositionally biased region" description="Low complexity" evidence="13">
    <location>
        <begin position="370"/>
        <end position="382"/>
    </location>
</feature>
<comment type="similarity">
    <text evidence="3">Belongs to the peptidase M67A family. CSN5 subfamily.</text>
</comment>
<dbReference type="CDD" id="cd08069">
    <property type="entry name" value="MPN_RPN11_CSN5"/>
    <property type="match status" value="1"/>
</dbReference>
<dbReference type="InterPro" id="IPR000555">
    <property type="entry name" value="JAMM/MPN+_dom"/>
</dbReference>
<dbReference type="Gene3D" id="3.40.140.10">
    <property type="entry name" value="Cytidine Deaminase, domain 2"/>
    <property type="match status" value="2"/>
</dbReference>
<evidence type="ECO:0000256" key="13">
    <source>
        <dbReference type="SAM" id="MobiDB-lite"/>
    </source>
</evidence>
<evidence type="ECO:0000256" key="3">
    <source>
        <dbReference type="ARBA" id="ARBA00006008"/>
    </source>
</evidence>
<evidence type="ECO:0000256" key="4">
    <source>
        <dbReference type="ARBA" id="ARBA00014880"/>
    </source>
</evidence>
<dbReference type="GO" id="GO:0046872">
    <property type="term" value="F:metal ion binding"/>
    <property type="evidence" value="ECO:0007669"/>
    <property type="project" value="UniProtKB-KW"/>
</dbReference>
<feature type="compositionally biased region" description="Low complexity" evidence="13">
    <location>
        <begin position="335"/>
        <end position="344"/>
    </location>
</feature>
<keyword evidence="9" id="KW-0378">Hydrolase</keyword>
<keyword evidence="6" id="KW-0645">Protease</keyword>
<comment type="subcellular location">
    <subcellularLocation>
        <location evidence="2">Cytoplasm</location>
    </subcellularLocation>
    <subcellularLocation>
        <location evidence="1">Nucleus</location>
    </subcellularLocation>
</comment>
<feature type="domain" description="MPN" evidence="14">
    <location>
        <begin position="31"/>
        <end position="185"/>
    </location>
</feature>
<evidence type="ECO:0000256" key="11">
    <source>
        <dbReference type="ARBA" id="ARBA00023049"/>
    </source>
</evidence>
<evidence type="ECO:0000256" key="12">
    <source>
        <dbReference type="ARBA" id="ARBA00023242"/>
    </source>
</evidence>
<keyword evidence="10" id="KW-0862">Zinc</keyword>
<feature type="region of interest" description="Disordered" evidence="13">
    <location>
        <begin position="312"/>
        <end position="344"/>
    </location>
</feature>
<evidence type="ECO:0000256" key="7">
    <source>
        <dbReference type="ARBA" id="ARBA00022723"/>
    </source>
</evidence>
<dbReference type="Pfam" id="PF18323">
    <property type="entry name" value="CSN5_C"/>
    <property type="match status" value="1"/>
</dbReference>
<keyword evidence="7" id="KW-0479">Metal-binding</keyword>
<name>A0A183C6V0_GLOPA</name>
<reference evidence="15" key="1">
    <citation type="submission" date="2013-12" db="EMBL/GenBank/DDBJ databases">
        <authorList>
            <person name="Aslett M."/>
        </authorList>
    </citation>
    <scope>NUCLEOTIDE SEQUENCE [LARGE SCALE GENOMIC DNA]</scope>
    <source>
        <strain evidence="15">Lindley</strain>
    </source>
</reference>
<keyword evidence="8" id="KW-0736">Signalosome</keyword>
<dbReference type="SMART" id="SM00232">
    <property type="entry name" value="JAB_MPN"/>
    <property type="match status" value="1"/>
</dbReference>
<dbReference type="PROSITE" id="PS50249">
    <property type="entry name" value="MPN"/>
    <property type="match status" value="1"/>
</dbReference>
<dbReference type="Proteomes" id="UP000050741">
    <property type="component" value="Unassembled WGS sequence"/>
</dbReference>
<feature type="region of interest" description="Disordered" evidence="13">
    <location>
        <begin position="357"/>
        <end position="382"/>
    </location>
</feature>
<dbReference type="PANTHER" id="PTHR10410">
    <property type="entry name" value="EUKARYOTIC TRANSLATION INITIATION FACTOR 3 -RELATED"/>
    <property type="match status" value="1"/>
</dbReference>
<sequence>MDNIFKYDVEEQRMIRNVKPWEQDPHYFKEVKISALALLKMVMHARSGGNIEIMGLMQGRVDANTLIVMDSFALPGRVDANTLIVMDSFALPVEGTETRVNAQAQAYEYMTNYSESCEPVGRLEKVVGWYHSHPGYGCWLSGIDVNTQSINQQYQEPFVAIVIDPIRTISAGKVDIGAFRTYPKGYKPPDEPPSEYQTIPLNKIEDFGVHCKQYYSLDVTYFKSSLDTKLFDVFWNTYWVNTLCANPLQNNADYVTSQLADLGAKLEHVGNKNAQAYRERLRKAERDSDKLGCEVLQGLMVKAVKSGLFGIRPSSTTPTAPPAVPHDVENGGEAAAGSAGPSSPAVVVVDAVPTGTAEVPAAPVPPPSSSPEAPADAMPMEQ</sequence>
<evidence type="ECO:0000256" key="6">
    <source>
        <dbReference type="ARBA" id="ARBA00022670"/>
    </source>
</evidence>
<evidence type="ECO:0000256" key="5">
    <source>
        <dbReference type="ARBA" id="ARBA00022490"/>
    </source>
</evidence>
<dbReference type="InterPro" id="IPR040961">
    <property type="entry name" value="CSN5_C"/>
</dbReference>
<evidence type="ECO:0000256" key="10">
    <source>
        <dbReference type="ARBA" id="ARBA00022833"/>
    </source>
</evidence>
<evidence type="ECO:0000256" key="8">
    <source>
        <dbReference type="ARBA" id="ARBA00022790"/>
    </source>
</evidence>
<reference evidence="15" key="2">
    <citation type="submission" date="2014-05" db="EMBL/GenBank/DDBJ databases">
        <title>The genome and life-stage specific transcriptomes of Globodera pallida elucidate key aspects of plant parasitism by a cyst nematode.</title>
        <authorList>
            <person name="Cotton J.A."/>
            <person name="Lilley C.J."/>
            <person name="Jones L.M."/>
            <person name="Kikuchi T."/>
            <person name="Reid A.J."/>
            <person name="Thorpe P."/>
            <person name="Tsai I.J."/>
            <person name="Beasley H."/>
            <person name="Blok V."/>
            <person name="Cock P.J.A."/>
            <person name="Van den Akker S.E."/>
            <person name="Holroyd N."/>
            <person name="Hunt M."/>
            <person name="Mantelin S."/>
            <person name="Naghra H."/>
            <person name="Pain A."/>
            <person name="Palomares-Rius J.E."/>
            <person name="Zarowiecki M."/>
            <person name="Berriman M."/>
            <person name="Jones J.T."/>
            <person name="Urwin P.E."/>
        </authorList>
    </citation>
    <scope>NUCLEOTIDE SEQUENCE [LARGE SCALE GENOMIC DNA]</scope>
    <source>
        <strain evidence="15">Lindley</strain>
    </source>
</reference>
<dbReference type="GO" id="GO:0005737">
    <property type="term" value="C:cytoplasm"/>
    <property type="evidence" value="ECO:0007669"/>
    <property type="project" value="UniProtKB-SubCell"/>
</dbReference>
<accession>A0A183C6V0</accession>
<dbReference type="InterPro" id="IPR037518">
    <property type="entry name" value="MPN"/>
</dbReference>
<evidence type="ECO:0000313" key="15">
    <source>
        <dbReference type="Proteomes" id="UP000050741"/>
    </source>
</evidence>
<dbReference type="GO" id="GO:0008180">
    <property type="term" value="C:COP9 signalosome"/>
    <property type="evidence" value="ECO:0007669"/>
    <property type="project" value="UniProtKB-KW"/>
</dbReference>
<evidence type="ECO:0000256" key="1">
    <source>
        <dbReference type="ARBA" id="ARBA00004123"/>
    </source>
</evidence>
<evidence type="ECO:0000256" key="9">
    <source>
        <dbReference type="ARBA" id="ARBA00022801"/>
    </source>
</evidence>
<protein>
    <recommendedName>
        <fullName evidence="4">COP9 signalosome complex subunit 5</fullName>
    </recommendedName>
</protein>